<dbReference type="OrthoDB" id="10021397at2759"/>
<dbReference type="InParanoid" id="G8YGM7"/>
<evidence type="ECO:0000256" key="3">
    <source>
        <dbReference type="ARBA" id="ARBA00022692"/>
    </source>
</evidence>
<feature type="transmembrane region" description="Helical" evidence="7">
    <location>
        <begin position="296"/>
        <end position="315"/>
    </location>
</feature>
<organism evidence="10 11">
    <name type="scientific">Pichia sorbitophila (strain ATCC MYA-4447 / BCRC 22081 / CBS 7064 / NBRC 10061 / NRRL Y-12695)</name>
    <name type="common">Hybrid yeast</name>
    <dbReference type="NCBI Taxonomy" id="559304"/>
    <lineage>
        <taxon>Eukaryota</taxon>
        <taxon>Fungi</taxon>
        <taxon>Dikarya</taxon>
        <taxon>Ascomycota</taxon>
        <taxon>Saccharomycotina</taxon>
        <taxon>Pichiomycetes</taxon>
        <taxon>Debaryomycetaceae</taxon>
        <taxon>Millerozyma</taxon>
    </lineage>
</organism>
<feature type="transmembrane region" description="Helical" evidence="7">
    <location>
        <begin position="544"/>
        <end position="563"/>
    </location>
</feature>
<feature type="region of interest" description="Disordered" evidence="6">
    <location>
        <begin position="1"/>
        <end position="41"/>
    </location>
</feature>
<evidence type="ECO:0000256" key="1">
    <source>
        <dbReference type="ARBA" id="ARBA00004141"/>
    </source>
</evidence>
<dbReference type="eggNOG" id="KOG0254">
    <property type="taxonomic scope" value="Eukaryota"/>
</dbReference>
<feature type="domain" description="Major facilitator superfamily (MFS) profile" evidence="8">
    <location>
        <begin position="72"/>
        <end position="568"/>
    </location>
</feature>
<dbReference type="EMBL" id="FO082052">
    <property type="protein sequence ID" value="CCE80579.1"/>
    <property type="molecule type" value="Genomic_DNA"/>
</dbReference>
<dbReference type="Pfam" id="PF07690">
    <property type="entry name" value="MFS_1"/>
    <property type="match status" value="1"/>
</dbReference>
<feature type="transmembrane region" description="Helical" evidence="7">
    <location>
        <begin position="399"/>
        <end position="421"/>
    </location>
</feature>
<dbReference type="PROSITE" id="PS50850">
    <property type="entry name" value="MFS"/>
    <property type="match status" value="1"/>
</dbReference>
<dbReference type="InterPro" id="IPR011701">
    <property type="entry name" value="MFS"/>
</dbReference>
<feature type="transmembrane region" description="Helical" evidence="7">
    <location>
        <begin position="106"/>
        <end position="125"/>
    </location>
</feature>
<dbReference type="HOGENOM" id="CLU_000960_22_0_1"/>
<dbReference type="Proteomes" id="UP000005222">
    <property type="component" value="Chromosome H"/>
</dbReference>
<reference evidence="11" key="2">
    <citation type="journal article" date="2012" name="G3 (Bethesda)">
        <title>Pichia sorbitophila, an interspecies yeast hybrid reveals early steps of genome resolution following polyploidization.</title>
        <authorList>
            <person name="Leh Louis V."/>
            <person name="Despons L."/>
            <person name="Friedrich A."/>
            <person name="Martin T."/>
            <person name="Durrens P."/>
            <person name="Casaregola S."/>
            <person name="Neuveglise C."/>
            <person name="Fairhead C."/>
            <person name="Marck C."/>
            <person name="Cruz J.A."/>
            <person name="Straub M.L."/>
            <person name="Kugler V."/>
            <person name="Sacerdot C."/>
            <person name="Uzunov Z."/>
            <person name="Thierry A."/>
            <person name="Weiss S."/>
            <person name="Bleykasten C."/>
            <person name="De Montigny J."/>
            <person name="Jacques N."/>
            <person name="Jung P."/>
            <person name="Lemaire M."/>
            <person name="Mallet S."/>
            <person name="Morel G."/>
            <person name="Richard G.F."/>
            <person name="Sarkar A."/>
            <person name="Savel G."/>
            <person name="Schacherer J."/>
            <person name="Seret M.L."/>
            <person name="Talla E."/>
            <person name="Samson G."/>
            <person name="Jubin C."/>
            <person name="Poulain J."/>
            <person name="Vacherie B."/>
            <person name="Barbe V."/>
            <person name="Pelletier E."/>
            <person name="Sherman D.J."/>
            <person name="Westhof E."/>
            <person name="Weissenbach J."/>
            <person name="Baret P.V."/>
            <person name="Wincker P."/>
            <person name="Gaillardin C."/>
            <person name="Dujon B."/>
            <person name="Souciet J.L."/>
        </authorList>
    </citation>
    <scope>NUCLEOTIDE SEQUENCE [LARGE SCALE GENOMIC DNA]</scope>
    <source>
        <strain evidence="11">ATCC MYA-4447 / BCRC 22081 / CBS 7064 / NBRC 10061 / NRRL Y-12695</strain>
    </source>
</reference>
<feature type="transmembrane region" description="Helical" evidence="7">
    <location>
        <begin position="265"/>
        <end position="284"/>
    </location>
</feature>
<dbReference type="InterPro" id="IPR020846">
    <property type="entry name" value="MFS_dom"/>
</dbReference>
<name>G8YGM7_PICSO</name>
<dbReference type="AlphaFoldDB" id="G8YGM7"/>
<dbReference type="PANTHER" id="PTHR23501:SF78">
    <property type="entry name" value="MAJOR FACILITATOR SUPERFAMILY (MFS) PROFILE DOMAIN-CONTAINING PROTEIN-RELATED"/>
    <property type="match status" value="1"/>
</dbReference>
<feature type="transmembrane region" description="Helical" evidence="7">
    <location>
        <begin position="165"/>
        <end position="183"/>
    </location>
</feature>
<evidence type="ECO:0000256" key="6">
    <source>
        <dbReference type="SAM" id="MobiDB-lite"/>
    </source>
</evidence>
<dbReference type="STRING" id="559304.G8YGM7"/>
<evidence type="ECO:0000256" key="2">
    <source>
        <dbReference type="ARBA" id="ARBA00008335"/>
    </source>
</evidence>
<feature type="transmembrane region" description="Helical" evidence="7">
    <location>
        <begin position="195"/>
        <end position="214"/>
    </location>
</feature>
<evidence type="ECO:0000259" key="8">
    <source>
        <dbReference type="PROSITE" id="PS50850"/>
    </source>
</evidence>
<protein>
    <submittedName>
        <fullName evidence="10">Piso0_002905 protein</fullName>
    </submittedName>
</protein>
<accession>G8YGM7</accession>
<feature type="transmembrane region" description="Helical" evidence="7">
    <location>
        <begin position="226"/>
        <end position="245"/>
    </location>
</feature>
<dbReference type="GO" id="GO:0022857">
    <property type="term" value="F:transmembrane transporter activity"/>
    <property type="evidence" value="ECO:0007669"/>
    <property type="project" value="InterPro"/>
</dbReference>
<sequence length="591" mass="64830">MSHVSTEEPEKSRVEIIDPNEHKHSHDDKHKDKRDSKDVQVEVKEKVSKTELADKLGDSHMNILPTKKIIIYLLTLGMIMIVSFADQNGVTVALTVIGKDLHAEESINWAGTASLLANCVSQVFFGRLSDIFGRKTVLLGGLLILAIADIGCGLCQTGVQFYICRAFAGIGNGCASSLGMVILSDIVSLRDRGRYQGILGTSVGVGNSIGPFIMAGFIKGSRWRNFYFFLGPFNIVVTTLTYFIIKPPQKKNDSVLSKKDKFKNIDYLGILVATASLTLLLIPITGGGSTYPWNSTIVIAMFVVGGVLFFAFLLVEAKFASLPMVPLRIFKSPSVCLILLSNFFFGMSYFGFLYYAPYYYQMVKGKDMVGSSILILPLVLAQALMSAVAGQIITFVGHYIHVVLTGFFLWLLGCCLLLVWSPTVNDGVIVVVLLVMGTGVGWTFQPTMVAVQAQSKKADRAVVISTRNVLRSFGGAVGISIGSATVSNSFLQKINSVYSNNKTHIPKSYLDYVKDNIYSQFSTSSLNSSQIKVIKNLYMDSLKNYFYCLIAFMAVCFISSLFIRDRGLQCIDEPPAKKKGEDLESSASSFK</sequence>
<feature type="transmembrane region" description="Helical" evidence="7">
    <location>
        <begin position="427"/>
        <end position="451"/>
    </location>
</feature>
<comment type="similarity">
    <text evidence="2">Belongs to the major facilitator superfamily.</text>
</comment>
<gene>
    <name evidence="10" type="primary">Piso0_002905</name>
    <name evidence="9" type="ORF">GNLVRS01_PISO0G00600g</name>
    <name evidence="10" type="ORF">GNLVRS01_PISO0H00601g</name>
</gene>
<feature type="transmembrane region" description="Helical" evidence="7">
    <location>
        <begin position="368"/>
        <end position="387"/>
    </location>
</feature>
<comment type="subcellular location">
    <subcellularLocation>
        <location evidence="1">Membrane</location>
        <topology evidence="1">Multi-pass membrane protein</topology>
    </subcellularLocation>
</comment>
<dbReference type="SUPFAM" id="SSF103473">
    <property type="entry name" value="MFS general substrate transporter"/>
    <property type="match status" value="1"/>
</dbReference>
<dbReference type="GO" id="GO:0005886">
    <property type="term" value="C:plasma membrane"/>
    <property type="evidence" value="ECO:0007669"/>
    <property type="project" value="TreeGrafter"/>
</dbReference>
<dbReference type="Proteomes" id="UP000005222">
    <property type="component" value="Chromosome G"/>
</dbReference>
<dbReference type="Gene3D" id="1.20.1250.20">
    <property type="entry name" value="MFS general substrate transporter like domains"/>
    <property type="match status" value="2"/>
</dbReference>
<evidence type="ECO:0000256" key="7">
    <source>
        <dbReference type="SAM" id="Phobius"/>
    </source>
</evidence>
<keyword evidence="5 7" id="KW-0472">Membrane</keyword>
<evidence type="ECO:0000313" key="9">
    <source>
        <dbReference type="EMBL" id="CCE79814.1"/>
    </source>
</evidence>
<keyword evidence="11" id="KW-1185">Reference proteome</keyword>
<evidence type="ECO:0000313" key="10">
    <source>
        <dbReference type="EMBL" id="CCE80579.1"/>
    </source>
</evidence>
<proteinExistence type="inferred from homology"/>
<reference evidence="10" key="1">
    <citation type="submission" date="2011-10" db="EMBL/GenBank/DDBJ databases">
        <authorList>
            <person name="Genoscope - CEA"/>
        </authorList>
    </citation>
    <scope>NUCLEOTIDE SEQUENCE</scope>
</reference>
<keyword evidence="3 7" id="KW-0812">Transmembrane</keyword>
<evidence type="ECO:0000313" key="11">
    <source>
        <dbReference type="Proteomes" id="UP000005222"/>
    </source>
</evidence>
<dbReference type="PANTHER" id="PTHR23501">
    <property type="entry name" value="MAJOR FACILITATOR SUPERFAMILY"/>
    <property type="match status" value="1"/>
</dbReference>
<feature type="transmembrane region" description="Helical" evidence="7">
    <location>
        <begin position="137"/>
        <end position="159"/>
    </location>
</feature>
<dbReference type="EMBL" id="FO082053">
    <property type="protein sequence ID" value="CCE79814.1"/>
    <property type="molecule type" value="Genomic_DNA"/>
</dbReference>
<keyword evidence="4 7" id="KW-1133">Transmembrane helix</keyword>
<dbReference type="InterPro" id="IPR036259">
    <property type="entry name" value="MFS_trans_sf"/>
</dbReference>
<feature type="transmembrane region" description="Helical" evidence="7">
    <location>
        <begin position="69"/>
        <end position="86"/>
    </location>
</feature>
<evidence type="ECO:0000256" key="5">
    <source>
        <dbReference type="ARBA" id="ARBA00023136"/>
    </source>
</evidence>
<evidence type="ECO:0000256" key="4">
    <source>
        <dbReference type="ARBA" id="ARBA00022989"/>
    </source>
</evidence>
<feature type="transmembrane region" description="Helical" evidence="7">
    <location>
        <begin position="335"/>
        <end position="356"/>
    </location>
</feature>